<dbReference type="EMBL" id="MH719194">
    <property type="protein sequence ID" value="AYD80552.1"/>
    <property type="molecule type" value="Genomic_DNA"/>
</dbReference>
<organism evidence="3 4">
    <name type="scientific">Pseudomonas phage Ps60</name>
    <dbReference type="NCBI Taxonomy" id="2301640"/>
    <lineage>
        <taxon>Viruses</taxon>
        <taxon>Duplodnaviria</taxon>
        <taxon>Heunggongvirae</taxon>
        <taxon>Uroviricota</taxon>
        <taxon>Caudoviricetes</taxon>
        <taxon>Guarnerosvirinae</taxon>
        <taxon>Mechnikovvirus</taxon>
        <taxon>Mechnikovvirus ps60</taxon>
    </lineage>
</organism>
<dbReference type="CDD" id="cd00093">
    <property type="entry name" value="HTH_XRE"/>
    <property type="match status" value="1"/>
</dbReference>
<dbReference type="Gene3D" id="1.10.260.40">
    <property type="entry name" value="lambda repressor-like DNA-binding domains"/>
    <property type="match status" value="1"/>
</dbReference>
<feature type="compositionally biased region" description="Basic and acidic residues" evidence="1">
    <location>
        <begin position="132"/>
        <end position="145"/>
    </location>
</feature>
<proteinExistence type="predicted"/>
<name>A0A5A4MZB1_9CAUD</name>
<sequence>MNLGERLKAERERLGYNQTDFAALAGASKHSQINWEKGAAAPNATVLAAWAEHGLDVLYVVTGVRGQAMTYGSNVALTAHLTKKANPVTHSVVAEPLGEYRLNQREKALIENYRGSDEEGRRAMESTASALAHKDRAKEKRQGGE</sequence>
<dbReference type="InterPro" id="IPR001387">
    <property type="entry name" value="Cro/C1-type_HTH"/>
</dbReference>
<dbReference type="Proteomes" id="UP000321739">
    <property type="component" value="Segment"/>
</dbReference>
<feature type="domain" description="HTH cro/C1-type" evidence="2">
    <location>
        <begin position="6"/>
        <end position="60"/>
    </location>
</feature>
<dbReference type="SUPFAM" id="SSF47413">
    <property type="entry name" value="lambda repressor-like DNA-binding domains"/>
    <property type="match status" value="1"/>
</dbReference>
<gene>
    <name evidence="3" type="ORF">Ps60_20</name>
</gene>
<feature type="region of interest" description="Disordered" evidence="1">
    <location>
        <begin position="114"/>
        <end position="145"/>
    </location>
</feature>
<reference evidence="3 4" key="1">
    <citation type="submission" date="2018-08" db="EMBL/GenBank/DDBJ databases">
        <title>Characterization and comparative genomics of a group of B3-like Pseudomonas phages.</title>
        <authorList>
            <person name="Cazares A."/>
            <person name="Carballo-Ontiveros M.A."/>
            <person name="Guarneros G."/>
        </authorList>
    </citation>
    <scope>NUCLEOTIDE SEQUENCE [LARGE SCALE GENOMIC DNA]</scope>
</reference>
<evidence type="ECO:0000256" key="1">
    <source>
        <dbReference type="SAM" id="MobiDB-lite"/>
    </source>
</evidence>
<protein>
    <submittedName>
        <fullName evidence="3">Repressor</fullName>
    </submittedName>
</protein>
<dbReference type="InterPro" id="IPR010982">
    <property type="entry name" value="Lambda_DNA-bd_dom_sf"/>
</dbReference>
<feature type="compositionally biased region" description="Basic and acidic residues" evidence="1">
    <location>
        <begin position="114"/>
        <end position="124"/>
    </location>
</feature>
<evidence type="ECO:0000313" key="3">
    <source>
        <dbReference type="EMBL" id="AYD80552.1"/>
    </source>
</evidence>
<evidence type="ECO:0000313" key="4">
    <source>
        <dbReference type="Proteomes" id="UP000321739"/>
    </source>
</evidence>
<dbReference type="SMART" id="SM00530">
    <property type="entry name" value="HTH_XRE"/>
    <property type="match status" value="1"/>
</dbReference>
<dbReference type="GO" id="GO:0003677">
    <property type="term" value="F:DNA binding"/>
    <property type="evidence" value="ECO:0007669"/>
    <property type="project" value="InterPro"/>
</dbReference>
<keyword evidence="4" id="KW-1185">Reference proteome</keyword>
<accession>A0A5A4MZB1</accession>
<evidence type="ECO:0000259" key="2">
    <source>
        <dbReference type="SMART" id="SM00530"/>
    </source>
</evidence>